<organism evidence="1">
    <name type="scientific">Hyperionvirus sp</name>
    <dbReference type="NCBI Taxonomy" id="2487770"/>
    <lineage>
        <taxon>Viruses</taxon>
        <taxon>Varidnaviria</taxon>
        <taxon>Bamfordvirae</taxon>
        <taxon>Nucleocytoviricota</taxon>
        <taxon>Megaviricetes</taxon>
        <taxon>Imitervirales</taxon>
        <taxon>Mimiviridae</taxon>
        <taxon>Klosneuvirinae</taxon>
    </lineage>
</organism>
<reference evidence="1" key="1">
    <citation type="submission" date="2018-10" db="EMBL/GenBank/DDBJ databases">
        <title>Hidden diversity of soil giant viruses.</title>
        <authorList>
            <person name="Schulz F."/>
            <person name="Alteio L."/>
            <person name="Goudeau D."/>
            <person name="Ryan E.M."/>
            <person name="Malmstrom R.R."/>
            <person name="Blanchard J."/>
            <person name="Woyke T."/>
        </authorList>
    </citation>
    <scope>NUCLEOTIDE SEQUENCE</scope>
    <source>
        <strain evidence="1">HYV1</strain>
    </source>
</reference>
<gene>
    <name evidence="1" type="ORF">Hyperionvirus8_67</name>
</gene>
<name>A0A3G5ACH8_9VIRU</name>
<proteinExistence type="predicted"/>
<protein>
    <submittedName>
        <fullName evidence="1">Uncharacterized protein</fullName>
    </submittedName>
</protein>
<sequence>MSLNILNPYEVVILQESCYEMVEIHELLGG</sequence>
<feature type="non-terminal residue" evidence="1">
    <location>
        <position position="30"/>
    </location>
</feature>
<dbReference type="EMBL" id="MK072390">
    <property type="protein sequence ID" value="AYV83583.1"/>
    <property type="molecule type" value="Genomic_DNA"/>
</dbReference>
<evidence type="ECO:0000313" key="1">
    <source>
        <dbReference type="EMBL" id="AYV83583.1"/>
    </source>
</evidence>
<accession>A0A3G5ACH8</accession>